<keyword evidence="3" id="KW-0963">Cytoplasm</keyword>
<dbReference type="InterPro" id="IPR011335">
    <property type="entry name" value="Restrct_endonuc-II-like"/>
</dbReference>
<dbReference type="SUPFAM" id="SSF52980">
    <property type="entry name" value="Restriction endonuclease-like"/>
    <property type="match status" value="1"/>
</dbReference>
<dbReference type="Pfam" id="PF03838">
    <property type="entry name" value="RecU"/>
    <property type="match status" value="1"/>
</dbReference>
<dbReference type="GO" id="GO:0003676">
    <property type="term" value="F:nucleic acid binding"/>
    <property type="evidence" value="ECO:0007669"/>
    <property type="project" value="InterPro"/>
</dbReference>
<dbReference type="InterPro" id="IPR011856">
    <property type="entry name" value="tRNA_endonuc-like_dom_sf"/>
</dbReference>
<dbReference type="GO" id="GO:0006281">
    <property type="term" value="P:DNA repair"/>
    <property type="evidence" value="ECO:0007669"/>
    <property type="project" value="UniProtKB-KW"/>
</dbReference>
<evidence type="ECO:0000256" key="5">
    <source>
        <dbReference type="ARBA" id="ARBA00022723"/>
    </source>
</evidence>
<dbReference type="GO" id="GO:0005737">
    <property type="term" value="C:cytoplasm"/>
    <property type="evidence" value="ECO:0007669"/>
    <property type="project" value="UniProtKB-SubCell"/>
</dbReference>
<dbReference type="GO" id="GO:0016787">
    <property type="term" value="F:hydrolase activity"/>
    <property type="evidence" value="ECO:0007669"/>
    <property type="project" value="UniProtKB-KW"/>
</dbReference>
<gene>
    <name evidence="14" type="ORF">SAMN04244560_00146</name>
</gene>
<comment type="cofactor">
    <cofactor evidence="1">
        <name>Mg(2+)</name>
        <dbReference type="ChEBI" id="CHEBI:18420"/>
    </cofactor>
</comment>
<comment type="subcellular location">
    <subcellularLocation>
        <location evidence="2">Cytoplasm</location>
    </subcellularLocation>
</comment>
<reference evidence="14 15" key="1">
    <citation type="submission" date="2016-10" db="EMBL/GenBank/DDBJ databases">
        <authorList>
            <person name="de Groot N.N."/>
        </authorList>
    </citation>
    <scope>NUCLEOTIDE SEQUENCE [LARGE SCALE GENOMIC DNA]</scope>
    <source>
        <strain evidence="14 15">DSM 569</strain>
    </source>
</reference>
<dbReference type="GO" id="GO:0046872">
    <property type="term" value="F:metal ion binding"/>
    <property type="evidence" value="ECO:0007669"/>
    <property type="project" value="UniProtKB-KW"/>
</dbReference>
<evidence type="ECO:0000256" key="11">
    <source>
        <dbReference type="ARBA" id="ARBA00023204"/>
    </source>
</evidence>
<evidence type="ECO:0000256" key="1">
    <source>
        <dbReference type="ARBA" id="ARBA00001946"/>
    </source>
</evidence>
<evidence type="ECO:0000256" key="2">
    <source>
        <dbReference type="ARBA" id="ARBA00004496"/>
    </source>
</evidence>
<dbReference type="Proteomes" id="UP000183404">
    <property type="component" value="Unassembled WGS sequence"/>
</dbReference>
<organism evidence="14 15">
    <name type="scientific">Thermoanaerobacter thermohydrosulfuricus</name>
    <name type="common">Clostridium thermohydrosulfuricum</name>
    <dbReference type="NCBI Taxonomy" id="1516"/>
    <lineage>
        <taxon>Bacteria</taxon>
        <taxon>Bacillati</taxon>
        <taxon>Bacillota</taxon>
        <taxon>Clostridia</taxon>
        <taxon>Thermoanaerobacterales</taxon>
        <taxon>Thermoanaerobacteraceae</taxon>
        <taxon>Thermoanaerobacter</taxon>
    </lineage>
</organism>
<keyword evidence="7" id="KW-0227">DNA damage</keyword>
<dbReference type="RefSeq" id="WP_074591925.1">
    <property type="nucleotide sequence ID" value="NZ_FNBS01000002.1"/>
</dbReference>
<accession>A0A1G7HSU5</accession>
<dbReference type="Gene3D" id="3.40.1350.10">
    <property type="match status" value="1"/>
</dbReference>
<evidence type="ECO:0000256" key="7">
    <source>
        <dbReference type="ARBA" id="ARBA00022763"/>
    </source>
</evidence>
<evidence type="ECO:0000256" key="4">
    <source>
        <dbReference type="ARBA" id="ARBA00022722"/>
    </source>
</evidence>
<keyword evidence="6" id="KW-0255">Endonuclease</keyword>
<evidence type="ECO:0000256" key="8">
    <source>
        <dbReference type="ARBA" id="ARBA00022801"/>
    </source>
</evidence>
<keyword evidence="11" id="KW-0234">DNA repair</keyword>
<proteinExistence type="inferred from homology"/>
<dbReference type="InterPro" id="IPR004612">
    <property type="entry name" value="Resolv_RecU"/>
</dbReference>
<keyword evidence="4" id="KW-0540">Nuclease</keyword>
<name>A0A1G7HSU5_THETY</name>
<evidence type="ECO:0000313" key="14">
    <source>
        <dbReference type="EMBL" id="SDF03567.1"/>
    </source>
</evidence>
<keyword evidence="5" id="KW-0479">Metal-binding</keyword>
<keyword evidence="9" id="KW-0460">Magnesium</keyword>
<evidence type="ECO:0000256" key="9">
    <source>
        <dbReference type="ARBA" id="ARBA00022842"/>
    </source>
</evidence>
<evidence type="ECO:0000256" key="13">
    <source>
        <dbReference type="ARBA" id="ARBA00029523"/>
    </source>
</evidence>
<dbReference type="GO" id="GO:0006310">
    <property type="term" value="P:DNA recombination"/>
    <property type="evidence" value="ECO:0007669"/>
    <property type="project" value="UniProtKB-KW"/>
</dbReference>
<comment type="similarity">
    <text evidence="12">Belongs to the RecU family.</text>
</comment>
<dbReference type="AlphaFoldDB" id="A0A1G7HSU5"/>
<sequence length="149" mass="17040">MQKGGALEELIENFAVQLRLSGQGILLKQNVLWINYGGKVFPKKGAPVDFLGVVKGVPVALECKETTSDRIQFTESHFSEKEKAFLSDFERAGGKAFLIFAFWRHNSVYIVRYKDFIRFTKKSITNEDTKILGERIDLNIKNFTSFLVR</sequence>
<dbReference type="EMBL" id="FNBS01000002">
    <property type="protein sequence ID" value="SDF03567.1"/>
    <property type="molecule type" value="Genomic_DNA"/>
</dbReference>
<evidence type="ECO:0000256" key="12">
    <source>
        <dbReference type="ARBA" id="ARBA00023447"/>
    </source>
</evidence>
<protein>
    <recommendedName>
        <fullName evidence="13">Holliday junction resolvase RecU</fullName>
    </recommendedName>
</protein>
<keyword evidence="10" id="KW-0233">DNA recombination</keyword>
<evidence type="ECO:0000313" key="15">
    <source>
        <dbReference type="Proteomes" id="UP000183404"/>
    </source>
</evidence>
<evidence type="ECO:0000256" key="10">
    <source>
        <dbReference type="ARBA" id="ARBA00023172"/>
    </source>
</evidence>
<evidence type="ECO:0000256" key="6">
    <source>
        <dbReference type="ARBA" id="ARBA00022759"/>
    </source>
</evidence>
<dbReference type="GO" id="GO:0004519">
    <property type="term" value="F:endonuclease activity"/>
    <property type="evidence" value="ECO:0007669"/>
    <property type="project" value="UniProtKB-KW"/>
</dbReference>
<keyword evidence="8" id="KW-0378">Hydrolase</keyword>
<evidence type="ECO:0000256" key="3">
    <source>
        <dbReference type="ARBA" id="ARBA00022490"/>
    </source>
</evidence>